<dbReference type="STRING" id="1268072.PSAB_09895"/>
<dbReference type="Proteomes" id="UP000019772">
    <property type="component" value="Chromosome"/>
</dbReference>
<dbReference type="HOGENOM" id="CLU_2586442_0_0_9"/>
<dbReference type="PATRIC" id="fig|1268072.3.peg.2072"/>
<proteinExistence type="predicted"/>
<accession>X4ZZ18</accession>
<gene>
    <name evidence="1" type="ORF">PSAB_09895</name>
</gene>
<sequence length="80" mass="8783">MGILLKVLRGVDLVDITSAKLASKAVGISPAKRKTRSFGDALPDKLVYWHSTGYDVEQKDMTSACFALQEFYRGTSEENG</sequence>
<reference evidence="1 2" key="1">
    <citation type="journal article" date="2014" name="PLoS Genet.">
        <title>Comparative Genomic Analysis of N2-Fixing and Non-N2-Fixing Paenibacillus spp.: Organization, Evolution and Expression of the Nitrogen Fixation Genes.</title>
        <authorList>
            <person name="Xie J.B."/>
            <person name="Du Z."/>
            <person name="Bai L."/>
            <person name="Tian C."/>
            <person name="Zhang Y."/>
            <person name="Xie J.Y."/>
            <person name="Wang T."/>
            <person name="Liu X."/>
            <person name="Chen X."/>
            <person name="Cheng Q."/>
            <person name="Chen S."/>
            <person name="Li J."/>
        </authorList>
    </citation>
    <scope>NUCLEOTIDE SEQUENCE [LARGE SCALE GENOMIC DNA]</scope>
    <source>
        <strain evidence="1 2">T27</strain>
    </source>
</reference>
<name>X4ZZ18_9BACL</name>
<dbReference type="AlphaFoldDB" id="X4ZZ18"/>
<protein>
    <submittedName>
        <fullName evidence="1">Uncharacterized protein</fullName>
    </submittedName>
</protein>
<dbReference type="EMBL" id="CP004078">
    <property type="protein sequence ID" value="AHV96909.1"/>
    <property type="molecule type" value="Genomic_DNA"/>
</dbReference>
<evidence type="ECO:0000313" key="1">
    <source>
        <dbReference type="EMBL" id="AHV96909.1"/>
    </source>
</evidence>
<organism evidence="1 2">
    <name type="scientific">Paenibacillus sabinae T27</name>
    <dbReference type="NCBI Taxonomy" id="1268072"/>
    <lineage>
        <taxon>Bacteria</taxon>
        <taxon>Bacillati</taxon>
        <taxon>Bacillota</taxon>
        <taxon>Bacilli</taxon>
        <taxon>Bacillales</taxon>
        <taxon>Paenibacillaceae</taxon>
        <taxon>Paenibacillus</taxon>
    </lineage>
</organism>
<dbReference type="KEGG" id="psab:PSAB_09895"/>
<evidence type="ECO:0000313" key="2">
    <source>
        <dbReference type="Proteomes" id="UP000019772"/>
    </source>
</evidence>
<keyword evidence="2" id="KW-1185">Reference proteome</keyword>